<keyword evidence="2" id="KW-1185">Reference proteome</keyword>
<protein>
    <recommendedName>
        <fullName evidence="3">Abasic site processing protein</fullName>
    </recommendedName>
</protein>
<proteinExistence type="predicted"/>
<dbReference type="SUPFAM" id="SSF143081">
    <property type="entry name" value="BB1717-like"/>
    <property type="match status" value="1"/>
</dbReference>
<reference evidence="1" key="1">
    <citation type="submission" date="2018-04" db="EMBL/GenBank/DDBJ databases">
        <authorList>
            <person name="Jy Z."/>
        </authorList>
    </citation>
    <scope>NUCLEOTIDE SEQUENCE</scope>
    <source>
        <strain evidence="1">AS13</strain>
    </source>
</reference>
<dbReference type="Proteomes" id="UP001172788">
    <property type="component" value="Unassembled WGS sequence"/>
</dbReference>
<dbReference type="Pfam" id="PF02586">
    <property type="entry name" value="SRAP"/>
    <property type="match status" value="1"/>
</dbReference>
<dbReference type="Gene3D" id="3.90.1680.10">
    <property type="entry name" value="SOS response associated peptidase-like"/>
    <property type="match status" value="1"/>
</dbReference>
<sequence length="165" mass="19204">IHDRRTAAQSIRRQYEKILRSTREKLHRNKSQYNFWCYVRISPLSWHTPFYENVSRARMEHRELAPGEKDENVVLEFRPDGGEPMLVACLWSHWTGAGQPDLDSFAAITDEPPPEVSAAGHDRCIVPIKHANVDAWLSPSPDDLQRQFEILEDRERPYYAHQLAA</sequence>
<comment type="caution">
    <text evidence="1">The sequence shown here is derived from an EMBL/GenBank/DDBJ whole genome shotgun (WGS) entry which is preliminary data.</text>
</comment>
<evidence type="ECO:0008006" key="3">
    <source>
        <dbReference type="Google" id="ProtNLM"/>
    </source>
</evidence>
<dbReference type="RefSeq" id="WP_301236986.1">
    <property type="nucleotide sequence ID" value="NZ_QAID01000046.1"/>
</dbReference>
<gene>
    <name evidence="1" type="ORF">DBB29_24590</name>
</gene>
<feature type="non-terminal residue" evidence="1">
    <location>
        <position position="1"/>
    </location>
</feature>
<dbReference type="InterPro" id="IPR003738">
    <property type="entry name" value="SRAP"/>
</dbReference>
<evidence type="ECO:0000313" key="2">
    <source>
        <dbReference type="Proteomes" id="UP001172788"/>
    </source>
</evidence>
<dbReference type="InterPro" id="IPR036590">
    <property type="entry name" value="SRAP-like"/>
</dbReference>
<dbReference type="EMBL" id="QAID01000046">
    <property type="protein sequence ID" value="MDN4581294.1"/>
    <property type="molecule type" value="Genomic_DNA"/>
</dbReference>
<evidence type="ECO:0000313" key="1">
    <source>
        <dbReference type="EMBL" id="MDN4581294.1"/>
    </source>
</evidence>
<organism evidence="1 2">
    <name type="scientific">Pandoraea cepalis</name>
    <dbReference type="NCBI Taxonomy" id="2508294"/>
    <lineage>
        <taxon>Bacteria</taxon>
        <taxon>Pseudomonadati</taxon>
        <taxon>Pseudomonadota</taxon>
        <taxon>Betaproteobacteria</taxon>
        <taxon>Burkholderiales</taxon>
        <taxon>Burkholderiaceae</taxon>
        <taxon>Pandoraea</taxon>
    </lineage>
</organism>
<accession>A0ABT8IHG5</accession>
<name>A0ABT8IHG5_9BURK</name>